<proteinExistence type="predicted"/>
<dbReference type="EMBL" id="PNBA02000009">
    <property type="protein sequence ID" value="KAG6414143.1"/>
    <property type="molecule type" value="Genomic_DNA"/>
</dbReference>
<evidence type="ECO:0000256" key="1">
    <source>
        <dbReference type="SAM" id="MobiDB-lite"/>
    </source>
</evidence>
<dbReference type="Proteomes" id="UP000298416">
    <property type="component" value="Unassembled WGS sequence"/>
</dbReference>
<protein>
    <submittedName>
        <fullName evidence="2">Uncharacterized protein</fullName>
    </submittedName>
</protein>
<dbReference type="AlphaFoldDB" id="A0A8X8XIF9"/>
<evidence type="ECO:0000313" key="2">
    <source>
        <dbReference type="EMBL" id="KAG6414143.1"/>
    </source>
</evidence>
<organism evidence="2">
    <name type="scientific">Salvia splendens</name>
    <name type="common">Scarlet sage</name>
    <dbReference type="NCBI Taxonomy" id="180675"/>
    <lineage>
        <taxon>Eukaryota</taxon>
        <taxon>Viridiplantae</taxon>
        <taxon>Streptophyta</taxon>
        <taxon>Embryophyta</taxon>
        <taxon>Tracheophyta</taxon>
        <taxon>Spermatophyta</taxon>
        <taxon>Magnoliopsida</taxon>
        <taxon>eudicotyledons</taxon>
        <taxon>Gunneridae</taxon>
        <taxon>Pentapetalae</taxon>
        <taxon>asterids</taxon>
        <taxon>lamiids</taxon>
        <taxon>Lamiales</taxon>
        <taxon>Lamiaceae</taxon>
        <taxon>Nepetoideae</taxon>
        <taxon>Mentheae</taxon>
        <taxon>Salviinae</taxon>
        <taxon>Salvia</taxon>
        <taxon>Salvia subgen. Calosphace</taxon>
        <taxon>core Calosphace</taxon>
    </lineage>
</organism>
<gene>
    <name evidence="2" type="ORF">SASPL_126861</name>
</gene>
<name>A0A8X8XIF9_SALSN</name>
<accession>A0A8X8XIF9</accession>
<reference evidence="2" key="2">
    <citation type="submission" date="2020-08" db="EMBL/GenBank/DDBJ databases">
        <title>Plant Genome Project.</title>
        <authorList>
            <person name="Zhang R.-G."/>
        </authorList>
    </citation>
    <scope>NUCLEOTIDE SEQUENCE</scope>
    <source>
        <strain evidence="2">Huo1</strain>
        <tissue evidence="2">Leaf</tissue>
    </source>
</reference>
<comment type="caution">
    <text evidence="2">The sequence shown here is derived from an EMBL/GenBank/DDBJ whole genome shotgun (WGS) entry which is preliminary data.</text>
</comment>
<reference evidence="2" key="1">
    <citation type="submission" date="2018-01" db="EMBL/GenBank/DDBJ databases">
        <authorList>
            <person name="Mao J.F."/>
        </authorList>
    </citation>
    <scope>NUCLEOTIDE SEQUENCE</scope>
    <source>
        <strain evidence="2">Huo1</strain>
        <tissue evidence="2">Leaf</tissue>
    </source>
</reference>
<dbReference type="Gene3D" id="3.20.20.80">
    <property type="entry name" value="Glycosidases"/>
    <property type="match status" value="1"/>
</dbReference>
<sequence>MEELSSKANLRWLLSICVWIERQSELNEQRVEAKHHKPLDAGDGGDTQRPIRGGHDPVIRLGEIQDRLRREANPSHQVIYTSIIDFMYDAFLAFIKVIVGQVGWSTDGYARGYTSTAERFFKGILSYVSSSKETPLHPGAHRHFLLGRDIYPSSAKGIMRMPEWWCVFNGNRTDYLMVMKQLDYAFVVFRFQGEKACRFDGLSIITVENPSTPECMLPIEVVRGEQENY</sequence>
<keyword evidence="3" id="KW-1185">Reference proteome</keyword>
<feature type="region of interest" description="Disordered" evidence="1">
    <location>
        <begin position="31"/>
        <end position="56"/>
    </location>
</feature>
<evidence type="ECO:0000313" key="3">
    <source>
        <dbReference type="Proteomes" id="UP000298416"/>
    </source>
</evidence>